<dbReference type="SUPFAM" id="SSF56959">
    <property type="entry name" value="Leukocidin-like"/>
    <property type="match status" value="1"/>
</dbReference>
<name>A0A6G9Y2N4_NOCBR</name>
<protein>
    <recommendedName>
        <fullName evidence="4">MspA</fullName>
    </recommendedName>
</protein>
<dbReference type="Gene3D" id="2.60.40.1650">
    <property type="entry name" value="Porin MspA (Ig-like beta-sandwich domain)"/>
    <property type="match status" value="2"/>
</dbReference>
<evidence type="ECO:0000313" key="2">
    <source>
        <dbReference type="EMBL" id="QIS07347.1"/>
    </source>
</evidence>
<dbReference type="EMBL" id="CP046171">
    <property type="protein sequence ID" value="QIS07347.1"/>
    <property type="molecule type" value="Genomic_DNA"/>
</dbReference>
<evidence type="ECO:0000313" key="3">
    <source>
        <dbReference type="Proteomes" id="UP000501705"/>
    </source>
</evidence>
<dbReference type="InterPro" id="IPR036435">
    <property type="entry name" value="Leukocidin/porin_MspA_sf"/>
</dbReference>
<gene>
    <name evidence="2" type="ORF">F5X71_11650</name>
</gene>
<dbReference type="Pfam" id="PF09203">
    <property type="entry name" value="MspA"/>
    <property type="match status" value="1"/>
</dbReference>
<reference evidence="2 3" key="1">
    <citation type="journal article" date="2019" name="ACS Chem. Biol.">
        <title>Identification and Mobilization of a Cryptic Antibiotic Biosynthesis Gene Locus from a Human-Pathogenic Nocardia Isolate.</title>
        <authorList>
            <person name="Herisse M."/>
            <person name="Ishida K."/>
            <person name="Porter J.L."/>
            <person name="Howden B."/>
            <person name="Hertweck C."/>
            <person name="Stinear T.P."/>
            <person name="Pidot S.J."/>
        </authorList>
    </citation>
    <scope>NUCLEOTIDE SEQUENCE [LARGE SCALE GENOMIC DNA]</scope>
    <source>
        <strain evidence="2 3">AUSMDU00024985</strain>
    </source>
</reference>
<organism evidence="2 3">
    <name type="scientific">Nocardia brasiliensis</name>
    <dbReference type="NCBI Taxonomy" id="37326"/>
    <lineage>
        <taxon>Bacteria</taxon>
        <taxon>Bacillati</taxon>
        <taxon>Actinomycetota</taxon>
        <taxon>Actinomycetes</taxon>
        <taxon>Mycobacteriales</taxon>
        <taxon>Nocardiaceae</taxon>
        <taxon>Nocardia</taxon>
    </lineage>
</organism>
<evidence type="ECO:0000256" key="1">
    <source>
        <dbReference type="ARBA" id="ARBA00022729"/>
    </source>
</evidence>
<keyword evidence="1" id="KW-0732">Signal</keyword>
<dbReference type="Proteomes" id="UP000501705">
    <property type="component" value="Chromosome"/>
</dbReference>
<evidence type="ECO:0008006" key="4">
    <source>
        <dbReference type="Google" id="ProtNLM"/>
    </source>
</evidence>
<dbReference type="InterPro" id="IPR015286">
    <property type="entry name" value="Porin_fam_mycobact-type"/>
</dbReference>
<accession>A0A6G9Y2N4</accession>
<sequence length="187" mass="19597">MACASVATLAPAADAEILSLPPHEKTFVAPGDSAMKFTVGSREEKIHRIPPLNFMGTTREALVSTIAYGKLDGASSGKLRMGYHVGCAVSIGAGTLGVAPDVIISQSPAFNPNPMATLNISPGEVGEVAIAEKEMIPGKLIQLSVRDFHIKVNSCTGPVTLRQYAYVDSKSPEVDDSGAVFGDPTWL</sequence>
<dbReference type="AlphaFoldDB" id="A0A6G9Y2N4"/>
<proteinExistence type="predicted"/>